<dbReference type="EMBL" id="LXQA010064809">
    <property type="protein sequence ID" value="MCI07271.1"/>
    <property type="molecule type" value="Genomic_DNA"/>
</dbReference>
<reference evidence="1 2" key="1">
    <citation type="journal article" date="2018" name="Front. Plant Sci.">
        <title>Red Clover (Trifolium pratense) and Zigzag Clover (T. medium) - A Picture of Genomic Similarities and Differences.</title>
        <authorList>
            <person name="Dluhosova J."/>
            <person name="Istvanek J."/>
            <person name="Nedelnik J."/>
            <person name="Repkova J."/>
        </authorList>
    </citation>
    <scope>NUCLEOTIDE SEQUENCE [LARGE SCALE GENOMIC DNA]</scope>
    <source>
        <strain evidence="2">cv. 10/8</strain>
        <tissue evidence="1">Leaf</tissue>
    </source>
</reference>
<evidence type="ECO:0000313" key="1">
    <source>
        <dbReference type="EMBL" id="MCI07271.1"/>
    </source>
</evidence>
<protein>
    <submittedName>
        <fullName evidence="1">Uncharacterized protein</fullName>
    </submittedName>
</protein>
<proteinExistence type="predicted"/>
<dbReference type="AlphaFoldDB" id="A0A392P5D4"/>
<evidence type="ECO:0000313" key="2">
    <source>
        <dbReference type="Proteomes" id="UP000265520"/>
    </source>
</evidence>
<keyword evidence="2" id="KW-1185">Reference proteome</keyword>
<organism evidence="1 2">
    <name type="scientific">Trifolium medium</name>
    <dbReference type="NCBI Taxonomy" id="97028"/>
    <lineage>
        <taxon>Eukaryota</taxon>
        <taxon>Viridiplantae</taxon>
        <taxon>Streptophyta</taxon>
        <taxon>Embryophyta</taxon>
        <taxon>Tracheophyta</taxon>
        <taxon>Spermatophyta</taxon>
        <taxon>Magnoliopsida</taxon>
        <taxon>eudicotyledons</taxon>
        <taxon>Gunneridae</taxon>
        <taxon>Pentapetalae</taxon>
        <taxon>rosids</taxon>
        <taxon>fabids</taxon>
        <taxon>Fabales</taxon>
        <taxon>Fabaceae</taxon>
        <taxon>Papilionoideae</taxon>
        <taxon>50 kb inversion clade</taxon>
        <taxon>NPAAA clade</taxon>
        <taxon>Hologalegina</taxon>
        <taxon>IRL clade</taxon>
        <taxon>Trifolieae</taxon>
        <taxon>Trifolium</taxon>
    </lineage>
</organism>
<accession>A0A392P5D4</accession>
<comment type="caution">
    <text evidence="1">The sequence shown here is derived from an EMBL/GenBank/DDBJ whole genome shotgun (WGS) entry which is preliminary data.</text>
</comment>
<sequence length="145" mass="16580">MSAPYLFSLLFTTSLPKPQQLVSPPLNRVSTSTAVSVSFMCFSLFPIERDYCSLPRPSPPFVCFLFYTSPPPRLQCSLNQFLPFPQVASISRLGADLVRVPICRFYLFVLFVFQSWPFVAENLIVSLERVKEFCLVKLVVRFLIN</sequence>
<name>A0A392P5D4_9FABA</name>
<dbReference type="Proteomes" id="UP000265520">
    <property type="component" value="Unassembled WGS sequence"/>
</dbReference>